<dbReference type="InterPro" id="IPR046025">
    <property type="entry name" value="DUF5983"/>
</dbReference>
<dbReference type="RefSeq" id="WP_102771892.1">
    <property type="nucleotide sequence ID" value="NZ_POQS01000002.1"/>
</dbReference>
<accession>A0A2N8KK41</accession>
<organism evidence="2 3">
    <name type="scientific">Achromobacter pulmonis</name>
    <dbReference type="NCBI Taxonomy" id="1389932"/>
    <lineage>
        <taxon>Bacteria</taxon>
        <taxon>Pseudomonadati</taxon>
        <taxon>Pseudomonadota</taxon>
        <taxon>Betaproteobacteria</taxon>
        <taxon>Burkholderiales</taxon>
        <taxon>Alcaligenaceae</taxon>
        <taxon>Achromobacter</taxon>
    </lineage>
</organism>
<dbReference type="Proteomes" id="UP000235994">
    <property type="component" value="Unassembled WGS sequence"/>
</dbReference>
<dbReference type="Pfam" id="PF19419">
    <property type="entry name" value="DUF5983"/>
    <property type="match status" value="1"/>
</dbReference>
<dbReference type="EMBL" id="POQS01000002">
    <property type="protein sequence ID" value="PND33811.1"/>
    <property type="molecule type" value="Genomic_DNA"/>
</dbReference>
<evidence type="ECO:0000259" key="1">
    <source>
        <dbReference type="Pfam" id="PF19419"/>
    </source>
</evidence>
<comment type="caution">
    <text evidence="2">The sequence shown here is derived from an EMBL/GenBank/DDBJ whole genome shotgun (WGS) entry which is preliminary data.</text>
</comment>
<name>A0A2N8KK41_9BURK</name>
<feature type="domain" description="DUF5983" evidence="1">
    <location>
        <begin position="17"/>
        <end position="97"/>
    </location>
</feature>
<reference evidence="2 3" key="1">
    <citation type="submission" date="2018-01" db="EMBL/GenBank/DDBJ databases">
        <title>The draft genome of an aniline degradation strain ANB-1.</title>
        <authorList>
            <person name="Zhang L."/>
            <person name="Jiang J."/>
        </authorList>
    </citation>
    <scope>NUCLEOTIDE SEQUENCE [LARGE SCALE GENOMIC DNA]</scope>
    <source>
        <strain evidence="2 3">ANB-1</strain>
    </source>
</reference>
<evidence type="ECO:0000313" key="2">
    <source>
        <dbReference type="EMBL" id="PND33811.1"/>
    </source>
</evidence>
<dbReference type="AlphaFoldDB" id="A0A2N8KK41"/>
<gene>
    <name evidence="2" type="ORF">C1I89_05975</name>
</gene>
<keyword evidence="3" id="KW-1185">Reference proteome</keyword>
<proteinExistence type="predicted"/>
<sequence length="101" mass="11000">MKHLPAPSLQPHTEPLAAISNAHLRPSTRQRLADGGLSVIAYPNDYGGFVYVDPRGEHTPQETELADLLVIARRAGIVWIKFDCDAPAVDGVPVFDDKEPS</sequence>
<protein>
    <recommendedName>
        <fullName evidence="1">DUF5983 domain-containing protein</fullName>
    </recommendedName>
</protein>
<evidence type="ECO:0000313" key="3">
    <source>
        <dbReference type="Proteomes" id="UP000235994"/>
    </source>
</evidence>